<organism evidence="5 6">
    <name type="scientific">Rhodnius prolixus</name>
    <name type="common">Triatomid bug</name>
    <dbReference type="NCBI Taxonomy" id="13249"/>
    <lineage>
        <taxon>Eukaryota</taxon>
        <taxon>Metazoa</taxon>
        <taxon>Ecdysozoa</taxon>
        <taxon>Arthropoda</taxon>
        <taxon>Hexapoda</taxon>
        <taxon>Insecta</taxon>
        <taxon>Pterygota</taxon>
        <taxon>Neoptera</taxon>
        <taxon>Paraneoptera</taxon>
        <taxon>Hemiptera</taxon>
        <taxon>Heteroptera</taxon>
        <taxon>Panheteroptera</taxon>
        <taxon>Cimicomorpha</taxon>
        <taxon>Reduviidae</taxon>
        <taxon>Triatominae</taxon>
        <taxon>Rhodnius</taxon>
    </lineage>
</organism>
<dbReference type="PANTHER" id="PTHR46318:SF3">
    <property type="entry name" value="UPSTREAM BINDING TRANSCRIPTION FACTOR"/>
    <property type="match status" value="1"/>
</dbReference>
<dbReference type="SUPFAM" id="SSF47095">
    <property type="entry name" value="HMG-box"/>
    <property type="match status" value="1"/>
</dbReference>
<proteinExistence type="predicted"/>
<keyword evidence="6" id="KW-1185">Reference proteome</keyword>
<dbReference type="HOGENOM" id="CLU_995033_0_0_1"/>
<name>T1I8H6_RHOPR</name>
<dbReference type="EMBL" id="ACPB03025396">
    <property type="status" value="NOT_ANNOTATED_CDS"/>
    <property type="molecule type" value="Genomic_DNA"/>
</dbReference>
<dbReference type="STRING" id="13249.T1I8H6"/>
<dbReference type="InParanoid" id="T1I8H6"/>
<dbReference type="GO" id="GO:0003677">
    <property type="term" value="F:DNA binding"/>
    <property type="evidence" value="ECO:0007669"/>
    <property type="project" value="UniProtKB-UniRule"/>
</dbReference>
<evidence type="ECO:0000313" key="5">
    <source>
        <dbReference type="EnsemblMetazoa" id="RPRC012598-PA"/>
    </source>
</evidence>
<feature type="compositionally biased region" description="Polar residues" evidence="4">
    <location>
        <begin position="1"/>
        <end position="12"/>
    </location>
</feature>
<dbReference type="VEuPathDB" id="VectorBase:RPRC012598"/>
<dbReference type="SMART" id="SM00398">
    <property type="entry name" value="HMG"/>
    <property type="match status" value="1"/>
</dbReference>
<feature type="region of interest" description="Disordered" evidence="4">
    <location>
        <begin position="1"/>
        <end position="69"/>
    </location>
</feature>
<evidence type="ECO:0000256" key="2">
    <source>
        <dbReference type="ARBA" id="ARBA00023125"/>
    </source>
</evidence>
<evidence type="ECO:0000256" key="3">
    <source>
        <dbReference type="ARBA" id="ARBA00023242"/>
    </source>
</evidence>
<dbReference type="GO" id="GO:0005634">
    <property type="term" value="C:nucleus"/>
    <property type="evidence" value="ECO:0007669"/>
    <property type="project" value="UniProtKB-SubCell"/>
</dbReference>
<dbReference type="PANTHER" id="PTHR46318">
    <property type="entry name" value="UPSTREAM BINDING TRANSCRIPTION FACTOR"/>
    <property type="match status" value="1"/>
</dbReference>
<accession>T1I8H6</accession>
<dbReference type="OMA" id="NEENAIW"/>
<feature type="region of interest" description="Disordered" evidence="4">
    <location>
        <begin position="258"/>
        <end position="280"/>
    </location>
</feature>
<dbReference type="PROSITE" id="PS50118">
    <property type="entry name" value="HMG_BOX_2"/>
    <property type="match status" value="1"/>
</dbReference>
<comment type="subcellular location">
    <subcellularLocation>
        <location evidence="1">Nucleus</location>
    </subcellularLocation>
</comment>
<dbReference type="Pfam" id="PF00505">
    <property type="entry name" value="HMG_box"/>
    <property type="match status" value="1"/>
</dbReference>
<dbReference type="EnsemblMetazoa" id="RPRC012598-RA">
    <property type="protein sequence ID" value="RPRC012598-PA"/>
    <property type="gene ID" value="RPRC012598"/>
</dbReference>
<feature type="compositionally biased region" description="Basic and acidic residues" evidence="4">
    <location>
        <begin position="13"/>
        <end position="23"/>
    </location>
</feature>
<keyword evidence="3" id="KW-0539">Nucleus</keyword>
<dbReference type="InterPro" id="IPR036910">
    <property type="entry name" value="HMG_box_dom_sf"/>
</dbReference>
<evidence type="ECO:0000313" key="6">
    <source>
        <dbReference type="Proteomes" id="UP000015103"/>
    </source>
</evidence>
<feature type="compositionally biased region" description="Low complexity" evidence="4">
    <location>
        <begin position="271"/>
        <end position="280"/>
    </location>
</feature>
<dbReference type="InterPro" id="IPR051762">
    <property type="entry name" value="UBF1"/>
</dbReference>
<sequence length="280" mass="32008">MPTLSADNNNENEGAKNRKDKNNIVDGKNSHSSKSKNKPKIYSSSDEVVEEVIESKTTPAPKKAESSDDYYDGWTKEDVAQLISRIGSALPKNDTLKYVSRVEKLNWEQVAFGQYSSSECKEKWKIIEKKIRGYRILQEVLADAKVWLEHPWMDFYRGGKNKNRHPDMPKKPLTSYMIFYMKKKESITKENPGIGLTSLSKIIADKFNKLSPKKKAKYNKLANAMREKYQEDMQKFFQDHPGEGEKIMNAAKYKKAPILGVPGPDKPLPPLKGLTKFGRD</sequence>
<dbReference type="Gene3D" id="1.10.30.10">
    <property type="entry name" value="High mobility group box domain"/>
    <property type="match status" value="1"/>
</dbReference>
<dbReference type="Proteomes" id="UP000015103">
    <property type="component" value="Unassembled WGS sequence"/>
</dbReference>
<evidence type="ECO:0000256" key="4">
    <source>
        <dbReference type="SAM" id="MobiDB-lite"/>
    </source>
</evidence>
<reference evidence="5" key="1">
    <citation type="submission" date="2015-05" db="UniProtKB">
        <authorList>
            <consortium name="EnsemblMetazoa"/>
        </authorList>
    </citation>
    <scope>IDENTIFICATION</scope>
</reference>
<dbReference type="InterPro" id="IPR009071">
    <property type="entry name" value="HMG_box_dom"/>
</dbReference>
<evidence type="ECO:0000256" key="1">
    <source>
        <dbReference type="ARBA" id="ARBA00004123"/>
    </source>
</evidence>
<keyword evidence="2" id="KW-0238">DNA-binding</keyword>
<protein>
    <submittedName>
        <fullName evidence="5">HMG box domain-containing protein</fullName>
    </submittedName>
</protein>
<dbReference type="AlphaFoldDB" id="T1I8H6"/>
<dbReference type="eggNOG" id="KOG0381">
    <property type="taxonomic scope" value="Eukaryota"/>
</dbReference>